<comment type="caution">
    <text evidence="1">The sequence shown here is derived from an EMBL/GenBank/DDBJ whole genome shotgun (WGS) entry which is preliminary data.</text>
</comment>
<organism evidence="1 2">
    <name type="scientific">Vreelandella salicampi</name>
    <dbReference type="NCBI Taxonomy" id="1449798"/>
    <lineage>
        <taxon>Bacteria</taxon>
        <taxon>Pseudomonadati</taxon>
        <taxon>Pseudomonadota</taxon>
        <taxon>Gammaproteobacteria</taxon>
        <taxon>Oceanospirillales</taxon>
        <taxon>Halomonadaceae</taxon>
        <taxon>Vreelandella</taxon>
    </lineage>
</organism>
<protein>
    <recommendedName>
        <fullName evidence="3">CheW-like domain-containing protein</fullName>
    </recommendedName>
</protein>
<proteinExistence type="predicted"/>
<dbReference type="EMBL" id="JACCDF010000012">
    <property type="protein sequence ID" value="NYS61803.1"/>
    <property type="molecule type" value="Genomic_DNA"/>
</dbReference>
<evidence type="ECO:0000313" key="2">
    <source>
        <dbReference type="Proteomes" id="UP000586119"/>
    </source>
</evidence>
<name>A0A7Z0LMR9_9GAMM</name>
<reference evidence="1 2" key="1">
    <citation type="journal article" date="2015" name="Int. J. Syst. Evol. Microbiol.">
        <title>Halomonas salicampi sp. nov., a halotolerant and alkalitolerant bacterium isolated from a saltern soil.</title>
        <authorList>
            <person name="Lee J.C."/>
            <person name="Kim Y.S."/>
            <person name="Yun B.S."/>
            <person name="Whang K.S."/>
        </authorList>
    </citation>
    <scope>NUCLEOTIDE SEQUENCE [LARGE SCALE GENOMIC DNA]</scope>
    <source>
        <strain evidence="1 2">BH103</strain>
    </source>
</reference>
<accession>A0A7Z0LMR9</accession>
<dbReference type="Proteomes" id="UP000586119">
    <property type="component" value="Unassembled WGS sequence"/>
</dbReference>
<evidence type="ECO:0000313" key="1">
    <source>
        <dbReference type="EMBL" id="NYS61803.1"/>
    </source>
</evidence>
<gene>
    <name evidence="1" type="ORF">HZS81_13675</name>
</gene>
<evidence type="ECO:0008006" key="3">
    <source>
        <dbReference type="Google" id="ProtNLM"/>
    </source>
</evidence>
<sequence>MATVALVAFEVGSTPYALDARFVHTMAHTPNVSRQIRANALLMAPAVGRLPSHWLTLKDAHGAWQLGVAGNVHLTTLAATQLHPLPPLLKARTHPALCGIGWREDQTPCLLLDGAKLAYPEALTWLSSSDLTAEP</sequence>
<dbReference type="RefSeq" id="WP_179931127.1">
    <property type="nucleotide sequence ID" value="NZ_JACCDF010000012.1"/>
</dbReference>
<keyword evidence="2" id="KW-1185">Reference proteome</keyword>
<dbReference type="AlphaFoldDB" id="A0A7Z0LMR9"/>